<dbReference type="GeneID" id="18874777"/>
<dbReference type="RefSeq" id="XP_007377636.1">
    <property type="nucleotide sequence ID" value="XM_007377574.1"/>
</dbReference>
<evidence type="ECO:0000313" key="1">
    <source>
        <dbReference type="EMBL" id="EGW29870.1"/>
    </source>
</evidence>
<gene>
    <name evidence="1" type="ORF">SPAPADRAFT_63490</name>
</gene>
<protein>
    <submittedName>
        <fullName evidence="1">Uncharacterized protein</fullName>
    </submittedName>
</protein>
<reference evidence="1 2" key="1">
    <citation type="journal article" date="2011" name="Proc. Natl. Acad. Sci. U.S.A.">
        <title>Comparative genomics of xylose-fermenting fungi for enhanced biofuel production.</title>
        <authorList>
            <person name="Wohlbach D.J."/>
            <person name="Kuo A."/>
            <person name="Sato T.K."/>
            <person name="Potts K.M."/>
            <person name="Salamov A.A."/>
            <person name="LaButti K.M."/>
            <person name="Sun H."/>
            <person name="Clum A."/>
            <person name="Pangilinan J.L."/>
            <person name="Lindquist E.A."/>
            <person name="Lucas S."/>
            <person name="Lapidus A."/>
            <person name="Jin M."/>
            <person name="Gunawan C."/>
            <person name="Balan V."/>
            <person name="Dale B.E."/>
            <person name="Jeffries T.W."/>
            <person name="Zinkel R."/>
            <person name="Barry K.W."/>
            <person name="Grigoriev I.V."/>
            <person name="Gasch A.P."/>
        </authorList>
    </citation>
    <scope>NUCLEOTIDE SEQUENCE [LARGE SCALE GENOMIC DNA]</scope>
    <source>
        <strain evidence="2">NRRL Y-27907 / 11-Y1</strain>
    </source>
</reference>
<accession>G3AV67</accession>
<keyword evidence="2" id="KW-1185">Reference proteome</keyword>
<name>G3AV67_SPAPN</name>
<dbReference type="InParanoid" id="G3AV67"/>
<dbReference type="EMBL" id="GL996506">
    <property type="protein sequence ID" value="EGW29870.1"/>
    <property type="molecule type" value="Genomic_DNA"/>
</dbReference>
<evidence type="ECO:0000313" key="2">
    <source>
        <dbReference type="Proteomes" id="UP000000709"/>
    </source>
</evidence>
<dbReference type="AlphaFoldDB" id="G3AV67"/>
<proteinExistence type="predicted"/>
<sequence length="53" mass="5851">MRSFANICATIAQLYRCGNFRAIVESVSYLLTYTKQLIGQAIYGRESAKSGVS</sequence>
<dbReference type="Proteomes" id="UP000000709">
    <property type="component" value="Unassembled WGS sequence"/>
</dbReference>
<dbReference type="KEGG" id="spaa:SPAPADRAFT_63490"/>
<organism evidence="2">
    <name type="scientific">Spathaspora passalidarum (strain NRRL Y-27907 / 11-Y1)</name>
    <dbReference type="NCBI Taxonomy" id="619300"/>
    <lineage>
        <taxon>Eukaryota</taxon>
        <taxon>Fungi</taxon>
        <taxon>Dikarya</taxon>
        <taxon>Ascomycota</taxon>
        <taxon>Saccharomycotina</taxon>
        <taxon>Pichiomycetes</taxon>
        <taxon>Debaryomycetaceae</taxon>
        <taxon>Spathaspora</taxon>
    </lineage>
</organism>
<dbReference type="HOGENOM" id="CLU_3070178_0_0_1"/>